<keyword evidence="2" id="KW-0560">Oxidoreductase</keyword>
<evidence type="ECO:0000259" key="1">
    <source>
        <dbReference type="PROSITE" id="PS51819"/>
    </source>
</evidence>
<dbReference type="Pfam" id="PF12681">
    <property type="entry name" value="Glyoxalase_2"/>
    <property type="match status" value="1"/>
</dbReference>
<dbReference type="InterPro" id="IPR029068">
    <property type="entry name" value="Glyas_Bleomycin-R_OHBP_Dase"/>
</dbReference>
<organism evidence="2 3">
    <name type="scientific">Marinilabilia salmonicolor</name>
    <dbReference type="NCBI Taxonomy" id="989"/>
    <lineage>
        <taxon>Bacteria</taxon>
        <taxon>Pseudomonadati</taxon>
        <taxon>Bacteroidota</taxon>
        <taxon>Bacteroidia</taxon>
        <taxon>Marinilabiliales</taxon>
        <taxon>Marinilabiliaceae</taxon>
        <taxon>Marinilabilia</taxon>
    </lineage>
</organism>
<name>A0A368VD60_9BACT</name>
<sequence>MEIKFHSPVILTDEFDKMKAFYQEIMQQEIEIDLGNCIIFKNGISLWKLTEDYLIAKKLGKTYNPEGNKNLELCFETDDYESVVAKLKNQDLKYLHETKEERWGQKTMRFYDPENNLIEIGETIPCFVKRFKTQGMTDKEVSERTSVPIEMVREICQEA</sequence>
<keyword evidence="2" id="KW-0223">Dioxygenase</keyword>
<dbReference type="RefSeq" id="WP_114436307.1">
    <property type="nucleotide sequence ID" value="NZ_QPIZ01000002.1"/>
</dbReference>
<protein>
    <submittedName>
        <fullName evidence="2">Catechol 2,3-dioxygenase-like lactoylglutathione lyase family enzyme</fullName>
    </submittedName>
</protein>
<evidence type="ECO:0000313" key="2">
    <source>
        <dbReference type="EMBL" id="RCW39046.1"/>
    </source>
</evidence>
<dbReference type="SUPFAM" id="SSF54593">
    <property type="entry name" value="Glyoxalase/Bleomycin resistance protein/Dihydroxybiphenyl dioxygenase"/>
    <property type="match status" value="1"/>
</dbReference>
<comment type="caution">
    <text evidence="2">The sequence shown here is derived from an EMBL/GenBank/DDBJ whole genome shotgun (WGS) entry which is preliminary data.</text>
</comment>
<reference evidence="2 3" key="1">
    <citation type="submission" date="2018-07" db="EMBL/GenBank/DDBJ databases">
        <title>Freshwater and sediment microbial communities from various areas in North America, analyzing microbe dynamics in response to fracking.</title>
        <authorList>
            <person name="Lamendella R."/>
        </authorList>
    </citation>
    <scope>NUCLEOTIDE SEQUENCE [LARGE SCALE GENOMIC DNA]</scope>
    <source>
        <strain evidence="2 3">160A</strain>
    </source>
</reference>
<dbReference type="InterPro" id="IPR025870">
    <property type="entry name" value="Glyoxalase-like_dom"/>
</dbReference>
<dbReference type="EMBL" id="QPIZ01000002">
    <property type="protein sequence ID" value="RCW39046.1"/>
    <property type="molecule type" value="Genomic_DNA"/>
</dbReference>
<dbReference type="GO" id="GO:0016829">
    <property type="term" value="F:lyase activity"/>
    <property type="evidence" value="ECO:0007669"/>
    <property type="project" value="UniProtKB-KW"/>
</dbReference>
<dbReference type="GO" id="GO:0051213">
    <property type="term" value="F:dioxygenase activity"/>
    <property type="evidence" value="ECO:0007669"/>
    <property type="project" value="UniProtKB-KW"/>
</dbReference>
<feature type="domain" description="VOC" evidence="1">
    <location>
        <begin position="4"/>
        <end position="123"/>
    </location>
</feature>
<dbReference type="AlphaFoldDB" id="A0A368VD60"/>
<dbReference type="Gene3D" id="3.10.180.10">
    <property type="entry name" value="2,3-Dihydroxybiphenyl 1,2-Dioxygenase, domain 1"/>
    <property type="match status" value="1"/>
</dbReference>
<accession>A0A368VD60</accession>
<dbReference type="InterPro" id="IPR037523">
    <property type="entry name" value="VOC_core"/>
</dbReference>
<dbReference type="PROSITE" id="PS51819">
    <property type="entry name" value="VOC"/>
    <property type="match status" value="1"/>
</dbReference>
<evidence type="ECO:0000313" key="3">
    <source>
        <dbReference type="Proteomes" id="UP000252733"/>
    </source>
</evidence>
<dbReference type="Proteomes" id="UP000252733">
    <property type="component" value="Unassembled WGS sequence"/>
</dbReference>
<keyword evidence="2" id="KW-0456">Lyase</keyword>
<gene>
    <name evidence="2" type="ORF">DFO77_102201</name>
</gene>
<keyword evidence="3" id="KW-1185">Reference proteome</keyword>
<proteinExistence type="predicted"/>